<comment type="caution">
    <text evidence="1">The sequence shown here is derived from an EMBL/GenBank/DDBJ whole genome shotgun (WGS) entry which is preliminary data.</text>
</comment>
<dbReference type="EMBL" id="VYKJ01000007">
    <property type="protein sequence ID" value="KAA8998862.1"/>
    <property type="molecule type" value="Genomic_DNA"/>
</dbReference>
<organism evidence="1 2">
    <name type="scientific">Affinibrenneria salicis</name>
    <dbReference type="NCBI Taxonomy" id="2590031"/>
    <lineage>
        <taxon>Bacteria</taxon>
        <taxon>Pseudomonadati</taxon>
        <taxon>Pseudomonadota</taxon>
        <taxon>Gammaproteobacteria</taxon>
        <taxon>Enterobacterales</taxon>
        <taxon>Pectobacteriaceae</taxon>
        <taxon>Affinibrenneria</taxon>
    </lineage>
</organism>
<dbReference type="RefSeq" id="WP_150435661.1">
    <property type="nucleotide sequence ID" value="NZ_VYKJ01000007.1"/>
</dbReference>
<gene>
    <name evidence="1" type="ORF">FJU30_14315</name>
</gene>
<evidence type="ECO:0000313" key="1">
    <source>
        <dbReference type="EMBL" id="KAA8998862.1"/>
    </source>
</evidence>
<dbReference type="AlphaFoldDB" id="A0A5J5FXN6"/>
<reference evidence="1 2" key="1">
    <citation type="submission" date="2019-09" db="EMBL/GenBank/DDBJ databases">
        <authorList>
            <person name="Li Y."/>
        </authorList>
    </citation>
    <scope>NUCLEOTIDE SEQUENCE [LARGE SCALE GENOMIC DNA]</scope>
    <source>
        <strain evidence="1 2">L3-3HA</strain>
    </source>
</reference>
<evidence type="ECO:0000313" key="2">
    <source>
        <dbReference type="Proteomes" id="UP000335415"/>
    </source>
</evidence>
<dbReference type="Proteomes" id="UP000335415">
    <property type="component" value="Unassembled WGS sequence"/>
</dbReference>
<proteinExistence type="predicted"/>
<accession>A0A5J5FXN6</accession>
<dbReference type="OrthoDB" id="6853810at2"/>
<sequence>MIESKKSHVASRKVPVVFSLTALFTPLALAAGALFFVAQCESALIEKSETAAQRQKRMDQRALTFAAFHLKPEEKLIYLGGADAQADQLWQKSIVYRSYALTESDPNAYVFVSFNGRGAKFTLPPSTVKPLSEVAKDDYQQRSATGLLAREPENASARRYYGDKYEEYYRQKVAFVKKIIDSDICDTVLSADAYTLAGSSWFSASCGDGQEVTQDVEDVRQGETPSPEIKEKFLLRE</sequence>
<protein>
    <submittedName>
        <fullName evidence="1">Uncharacterized protein</fullName>
    </submittedName>
</protein>
<name>A0A5J5FXN6_9GAMM</name>
<keyword evidence="2" id="KW-1185">Reference proteome</keyword>